<name>A0A5J4V5I1_9EUKA</name>
<comment type="caution">
    <text evidence="1">The sequence shown here is derived from an EMBL/GenBank/DDBJ whole genome shotgun (WGS) entry which is preliminary data.</text>
</comment>
<sequence length="93" mass="10895">MMIIKKKMKMIKKKNKNKIYLTQIVSSRPSRWKAFVLIMPSSFKRTAKMQEEQSIRMFFKSEIAKIQKIMKISVNCKVSYASPKGRLDSGTFV</sequence>
<dbReference type="AlphaFoldDB" id="A0A5J4V5I1"/>
<gene>
    <name evidence="1" type="ORF">EZS28_026849</name>
</gene>
<dbReference type="Proteomes" id="UP000324800">
    <property type="component" value="Unassembled WGS sequence"/>
</dbReference>
<proteinExistence type="predicted"/>
<organism evidence="1 2">
    <name type="scientific">Streblomastix strix</name>
    <dbReference type="NCBI Taxonomy" id="222440"/>
    <lineage>
        <taxon>Eukaryota</taxon>
        <taxon>Metamonada</taxon>
        <taxon>Preaxostyla</taxon>
        <taxon>Oxymonadida</taxon>
        <taxon>Streblomastigidae</taxon>
        <taxon>Streblomastix</taxon>
    </lineage>
</organism>
<accession>A0A5J4V5I1</accession>
<dbReference type="EMBL" id="SNRW01009687">
    <property type="protein sequence ID" value="KAA6377624.1"/>
    <property type="molecule type" value="Genomic_DNA"/>
</dbReference>
<protein>
    <submittedName>
        <fullName evidence="1">Uncharacterized protein</fullName>
    </submittedName>
</protein>
<reference evidence="1 2" key="1">
    <citation type="submission" date="2019-03" db="EMBL/GenBank/DDBJ databases">
        <title>Single cell metagenomics reveals metabolic interactions within the superorganism composed of flagellate Streblomastix strix and complex community of Bacteroidetes bacteria on its surface.</title>
        <authorList>
            <person name="Treitli S.C."/>
            <person name="Kolisko M."/>
            <person name="Husnik F."/>
            <person name="Keeling P."/>
            <person name="Hampl V."/>
        </authorList>
    </citation>
    <scope>NUCLEOTIDE SEQUENCE [LARGE SCALE GENOMIC DNA]</scope>
    <source>
        <strain evidence="1">ST1C</strain>
    </source>
</reference>
<evidence type="ECO:0000313" key="1">
    <source>
        <dbReference type="EMBL" id="KAA6377624.1"/>
    </source>
</evidence>
<evidence type="ECO:0000313" key="2">
    <source>
        <dbReference type="Proteomes" id="UP000324800"/>
    </source>
</evidence>